<name>A0A2P2QT29_RHIMU</name>
<organism evidence="1">
    <name type="scientific">Rhizophora mucronata</name>
    <name type="common">Asiatic mangrove</name>
    <dbReference type="NCBI Taxonomy" id="61149"/>
    <lineage>
        <taxon>Eukaryota</taxon>
        <taxon>Viridiplantae</taxon>
        <taxon>Streptophyta</taxon>
        <taxon>Embryophyta</taxon>
        <taxon>Tracheophyta</taxon>
        <taxon>Spermatophyta</taxon>
        <taxon>Magnoliopsida</taxon>
        <taxon>eudicotyledons</taxon>
        <taxon>Gunneridae</taxon>
        <taxon>Pentapetalae</taxon>
        <taxon>rosids</taxon>
        <taxon>fabids</taxon>
        <taxon>Malpighiales</taxon>
        <taxon>Rhizophoraceae</taxon>
        <taxon>Rhizophora</taxon>
    </lineage>
</organism>
<reference evidence="1" key="1">
    <citation type="submission" date="2018-02" db="EMBL/GenBank/DDBJ databases">
        <title>Rhizophora mucronata_Transcriptome.</title>
        <authorList>
            <person name="Meera S.P."/>
            <person name="Sreeshan A."/>
            <person name="Augustine A."/>
        </authorList>
    </citation>
    <scope>NUCLEOTIDE SEQUENCE</scope>
    <source>
        <tissue evidence="1">Leaf</tissue>
    </source>
</reference>
<proteinExistence type="predicted"/>
<protein>
    <submittedName>
        <fullName evidence="1">Uncharacterized protein</fullName>
    </submittedName>
</protein>
<dbReference type="EMBL" id="GGEC01089669">
    <property type="protein sequence ID" value="MBX70153.1"/>
    <property type="molecule type" value="Transcribed_RNA"/>
</dbReference>
<sequence length="74" mass="8831">MRKQDFKLISWTRILSLFEVTLMPCIKFQTIKFNMGFQPFWVVSIERLNRSSWFPCLGKDHILKFSYAHFLGVG</sequence>
<accession>A0A2P2QT29</accession>
<dbReference type="AlphaFoldDB" id="A0A2P2QT29"/>
<evidence type="ECO:0000313" key="1">
    <source>
        <dbReference type="EMBL" id="MBX70153.1"/>
    </source>
</evidence>